<dbReference type="Proteomes" id="UP000681610">
    <property type="component" value="Unassembled WGS sequence"/>
</dbReference>
<reference evidence="4 5" key="1">
    <citation type="submission" date="2021-03" db="EMBL/GenBank/DDBJ databases">
        <title>Isolation and description of Capnocytophaga bilenii sp. nov., a novel Capnocytophaga species, isolated from a gingivitis subject.</title>
        <authorList>
            <person name="Antezack A."/>
            <person name="Monnet-Corti V."/>
            <person name="La Scola B."/>
        </authorList>
    </citation>
    <scope>NUCLEOTIDE SEQUENCE [LARGE SCALE GENOMIC DNA]</scope>
    <source>
        <strain evidence="4 5">Marseille-Q4570</strain>
    </source>
</reference>
<proteinExistence type="predicted"/>
<accession>A0ABS3Q0Q2</accession>
<evidence type="ECO:0000256" key="2">
    <source>
        <dbReference type="ARBA" id="ARBA00022898"/>
    </source>
</evidence>
<dbReference type="Gene3D" id="3.40.50.1100">
    <property type="match status" value="2"/>
</dbReference>
<comment type="cofactor">
    <cofactor evidence="1">
        <name>pyridoxal 5'-phosphate</name>
        <dbReference type="ChEBI" id="CHEBI:597326"/>
    </cofactor>
</comment>
<dbReference type="PROSITE" id="PS00901">
    <property type="entry name" value="CYS_SYNTHASE"/>
    <property type="match status" value="1"/>
</dbReference>
<evidence type="ECO:0000313" key="4">
    <source>
        <dbReference type="EMBL" id="MBO1885174.1"/>
    </source>
</evidence>
<dbReference type="InterPro" id="IPR050214">
    <property type="entry name" value="Cys_Synth/Cystath_Beta-Synth"/>
</dbReference>
<dbReference type="PANTHER" id="PTHR10314">
    <property type="entry name" value="CYSTATHIONINE BETA-SYNTHASE"/>
    <property type="match status" value="1"/>
</dbReference>
<dbReference type="InterPro" id="IPR001926">
    <property type="entry name" value="TrpB-like_PALP"/>
</dbReference>
<organism evidence="4 5">
    <name type="scientific">Capnocytophaga bilenii</name>
    <dbReference type="NCBI Taxonomy" id="2819369"/>
    <lineage>
        <taxon>Bacteria</taxon>
        <taxon>Pseudomonadati</taxon>
        <taxon>Bacteroidota</taxon>
        <taxon>Flavobacteriia</taxon>
        <taxon>Flavobacteriales</taxon>
        <taxon>Flavobacteriaceae</taxon>
        <taxon>Capnocytophaga</taxon>
    </lineage>
</organism>
<keyword evidence="5" id="KW-1185">Reference proteome</keyword>
<keyword evidence="2" id="KW-0663">Pyridoxal phosphate</keyword>
<feature type="domain" description="Tryptophan synthase beta chain-like PALP" evidence="3">
    <location>
        <begin position="15"/>
        <end position="311"/>
    </location>
</feature>
<evidence type="ECO:0000256" key="1">
    <source>
        <dbReference type="ARBA" id="ARBA00001933"/>
    </source>
</evidence>
<evidence type="ECO:0000313" key="5">
    <source>
        <dbReference type="Proteomes" id="UP000681610"/>
    </source>
</evidence>
<dbReference type="RefSeq" id="WP_009414751.1">
    <property type="nucleotide sequence ID" value="NZ_JAGDYP010000015.1"/>
</dbReference>
<dbReference type="EMBL" id="JAGDYP010000015">
    <property type="protein sequence ID" value="MBO1885174.1"/>
    <property type="molecule type" value="Genomic_DNA"/>
</dbReference>
<sequence length="337" mass="37175">MKIDTSLNVHSSLLDLIGHTPLLQLHKITKGLEGNYFAKLEAFNAGHSAKDRVAKYVIEEAERKGLLKEGSTIVETSSGNTGFSLAMIGALKGYKCIIAISDKSSHDKVEMLQALGAEVHLCPANVPADDPRSYYEVAKRIHKETPNSIYINQYFNPLNPEAHYQTTGREIWEQTQGCVTHVVVCSGTGGTISGIGRYLKEQNPKVQVLGVDAYGSAIKKYHDTGEFDPAEIYPYKIEGMGKNLIPTATDFKVIDEFIKVSDKDAALKARELARTEGLFMGYTSGAAIQAVKQYAELGRFDKNSVVVVLLADHGSRYMNKIYSDKWMKEQGFIGTEN</sequence>
<dbReference type="InterPro" id="IPR001216">
    <property type="entry name" value="P-phosphate_BS"/>
</dbReference>
<name>A0ABS3Q0Q2_9FLAO</name>
<dbReference type="SUPFAM" id="SSF53686">
    <property type="entry name" value="Tryptophan synthase beta subunit-like PLP-dependent enzymes"/>
    <property type="match status" value="1"/>
</dbReference>
<dbReference type="Pfam" id="PF00291">
    <property type="entry name" value="PALP"/>
    <property type="match status" value="1"/>
</dbReference>
<evidence type="ECO:0000259" key="3">
    <source>
        <dbReference type="Pfam" id="PF00291"/>
    </source>
</evidence>
<gene>
    <name evidence="4" type="ORF">J4N46_12315</name>
</gene>
<dbReference type="InterPro" id="IPR036052">
    <property type="entry name" value="TrpB-like_PALP_sf"/>
</dbReference>
<comment type="caution">
    <text evidence="4">The sequence shown here is derived from an EMBL/GenBank/DDBJ whole genome shotgun (WGS) entry which is preliminary data.</text>
</comment>
<protein>
    <submittedName>
        <fullName evidence="4">Cysteine synthase family protein</fullName>
    </submittedName>
</protein>
<dbReference type="CDD" id="cd01561">
    <property type="entry name" value="CBS_like"/>
    <property type="match status" value="1"/>
</dbReference>